<evidence type="ECO:0000313" key="2">
    <source>
        <dbReference type="EMBL" id="CAK9052677.1"/>
    </source>
</evidence>
<feature type="compositionally biased region" description="Basic and acidic residues" evidence="1">
    <location>
        <begin position="66"/>
        <end position="91"/>
    </location>
</feature>
<evidence type="ECO:0000256" key="1">
    <source>
        <dbReference type="SAM" id="MobiDB-lite"/>
    </source>
</evidence>
<feature type="non-terminal residue" evidence="2">
    <location>
        <position position="229"/>
    </location>
</feature>
<feature type="compositionally biased region" description="Acidic residues" evidence="1">
    <location>
        <begin position="92"/>
        <end position="107"/>
    </location>
</feature>
<keyword evidence="3" id="KW-1185">Reference proteome</keyword>
<evidence type="ECO:0000313" key="3">
    <source>
        <dbReference type="Proteomes" id="UP001642464"/>
    </source>
</evidence>
<dbReference type="EMBL" id="CAXAMM010022879">
    <property type="protein sequence ID" value="CAK9052677.1"/>
    <property type="molecule type" value="Genomic_DNA"/>
</dbReference>
<feature type="compositionally biased region" description="Basic and acidic residues" evidence="1">
    <location>
        <begin position="147"/>
        <end position="166"/>
    </location>
</feature>
<comment type="caution">
    <text evidence="2">The sequence shown here is derived from an EMBL/GenBank/DDBJ whole genome shotgun (WGS) entry which is preliminary data.</text>
</comment>
<feature type="non-terminal residue" evidence="2">
    <location>
        <position position="1"/>
    </location>
</feature>
<sequence length="229" mass="26037">DGSAAFLAVEKNIPYVGLVFSEHHAKLLTERVEKLTFQAMQNPKSPLFTNELMKVWKFQLIINPCKDNKDEKPKDPKTKKEKGNRAPKEEEKHEEEDEEEEGEDLESPAESGLPKAEEEELEDEGCGDKTPEWINTEGEETSPPSDMENHEITKLKEEADAMEGGKKPRKPRGKAAAKIEEHPESQIDEEEENEEEEEEEEVEEQKAPAGKGKTNRKRKKGDVAETEKD</sequence>
<feature type="compositionally biased region" description="Acidic residues" evidence="1">
    <location>
        <begin position="186"/>
        <end position="203"/>
    </location>
</feature>
<proteinExistence type="predicted"/>
<name>A0ABP0MMG8_9DINO</name>
<organism evidence="2 3">
    <name type="scientific">Durusdinium trenchii</name>
    <dbReference type="NCBI Taxonomy" id="1381693"/>
    <lineage>
        <taxon>Eukaryota</taxon>
        <taxon>Sar</taxon>
        <taxon>Alveolata</taxon>
        <taxon>Dinophyceae</taxon>
        <taxon>Suessiales</taxon>
        <taxon>Symbiodiniaceae</taxon>
        <taxon>Durusdinium</taxon>
    </lineage>
</organism>
<protein>
    <submittedName>
        <fullName evidence="2">Uncharacterized protein</fullName>
    </submittedName>
</protein>
<feature type="region of interest" description="Disordered" evidence="1">
    <location>
        <begin position="66"/>
        <end position="229"/>
    </location>
</feature>
<dbReference type="Proteomes" id="UP001642464">
    <property type="component" value="Unassembled WGS sequence"/>
</dbReference>
<reference evidence="2 3" key="1">
    <citation type="submission" date="2024-02" db="EMBL/GenBank/DDBJ databases">
        <authorList>
            <person name="Chen Y."/>
            <person name="Shah S."/>
            <person name="Dougan E. K."/>
            <person name="Thang M."/>
            <person name="Chan C."/>
        </authorList>
    </citation>
    <scope>NUCLEOTIDE SEQUENCE [LARGE SCALE GENOMIC DNA]</scope>
</reference>
<accession>A0ABP0MMG8</accession>
<gene>
    <name evidence="2" type="ORF">SCF082_LOCUS28784</name>
</gene>